<reference evidence="1 2" key="1">
    <citation type="journal article" date="2015" name="Genome Biol.">
        <title>Comparative genomics of Steinernema reveals deeply conserved gene regulatory networks.</title>
        <authorList>
            <person name="Dillman A.R."/>
            <person name="Macchietto M."/>
            <person name="Porter C.F."/>
            <person name="Rogers A."/>
            <person name="Williams B."/>
            <person name="Antoshechkin I."/>
            <person name="Lee M.M."/>
            <person name="Goodwin Z."/>
            <person name="Lu X."/>
            <person name="Lewis E.E."/>
            <person name="Goodrich-Blair H."/>
            <person name="Stock S.P."/>
            <person name="Adams B.J."/>
            <person name="Sternberg P.W."/>
            <person name="Mortazavi A."/>
        </authorList>
    </citation>
    <scope>NUCLEOTIDE SEQUENCE [LARGE SCALE GENOMIC DNA]</scope>
    <source>
        <strain evidence="1 2">ALL</strain>
    </source>
</reference>
<evidence type="ECO:0000313" key="2">
    <source>
        <dbReference type="Proteomes" id="UP000298663"/>
    </source>
</evidence>
<accession>A0A4U5LYF3</accession>
<proteinExistence type="predicted"/>
<comment type="caution">
    <text evidence="1">The sequence shown here is derived from an EMBL/GenBank/DDBJ whole genome shotgun (WGS) entry which is preliminary data.</text>
</comment>
<sequence>MMWSSEVHAFSRLKRLQRLGRRANRESTNPDSKWTESGRTRQIGCISYVSELTVYPSRSFSIQGQISVS</sequence>
<evidence type="ECO:0000313" key="1">
    <source>
        <dbReference type="EMBL" id="TKR61290.1"/>
    </source>
</evidence>
<reference evidence="1 2" key="2">
    <citation type="journal article" date="2019" name="G3 (Bethesda)">
        <title>Hybrid Assembly of the Genome of the Entomopathogenic Nematode Steinernema carpocapsae Identifies the X-Chromosome.</title>
        <authorList>
            <person name="Serra L."/>
            <person name="Macchietto M."/>
            <person name="Macias-Munoz A."/>
            <person name="McGill C.J."/>
            <person name="Rodriguez I.M."/>
            <person name="Rodriguez B."/>
            <person name="Murad R."/>
            <person name="Mortazavi A."/>
        </authorList>
    </citation>
    <scope>NUCLEOTIDE SEQUENCE [LARGE SCALE GENOMIC DNA]</scope>
    <source>
        <strain evidence="1 2">ALL</strain>
    </source>
</reference>
<keyword evidence="2" id="KW-1185">Reference proteome</keyword>
<dbReference type="EMBL" id="AZBU02000011">
    <property type="protein sequence ID" value="TKR61290.1"/>
    <property type="molecule type" value="Genomic_DNA"/>
</dbReference>
<protein>
    <submittedName>
        <fullName evidence="1">Uncharacterized protein</fullName>
    </submittedName>
</protein>
<dbReference type="Proteomes" id="UP000298663">
    <property type="component" value="Unassembled WGS sequence"/>
</dbReference>
<gene>
    <name evidence="1" type="ORF">L596_028416</name>
</gene>
<organism evidence="1 2">
    <name type="scientific">Steinernema carpocapsae</name>
    <name type="common">Entomopathogenic nematode</name>
    <dbReference type="NCBI Taxonomy" id="34508"/>
    <lineage>
        <taxon>Eukaryota</taxon>
        <taxon>Metazoa</taxon>
        <taxon>Ecdysozoa</taxon>
        <taxon>Nematoda</taxon>
        <taxon>Chromadorea</taxon>
        <taxon>Rhabditida</taxon>
        <taxon>Tylenchina</taxon>
        <taxon>Panagrolaimomorpha</taxon>
        <taxon>Strongyloidoidea</taxon>
        <taxon>Steinernematidae</taxon>
        <taxon>Steinernema</taxon>
    </lineage>
</organism>
<dbReference type="AlphaFoldDB" id="A0A4U5LYF3"/>
<name>A0A4U5LYF3_STECR</name>